<keyword evidence="4" id="KW-0411">Iron-sulfur</keyword>
<proteinExistence type="predicted"/>
<feature type="domain" description="Rieske" evidence="5">
    <location>
        <begin position="7"/>
        <end position="113"/>
    </location>
</feature>
<accession>A0ABZ0Y5M6</accession>
<dbReference type="PANTHER" id="PTHR40261">
    <property type="match status" value="1"/>
</dbReference>
<evidence type="ECO:0000313" key="6">
    <source>
        <dbReference type="EMBL" id="WQH07366.1"/>
    </source>
</evidence>
<evidence type="ECO:0000259" key="5">
    <source>
        <dbReference type="PROSITE" id="PS51296"/>
    </source>
</evidence>
<dbReference type="PANTHER" id="PTHR40261:SF1">
    <property type="entry name" value="RIESKE DOMAIN-CONTAINING PROTEIN"/>
    <property type="match status" value="1"/>
</dbReference>
<dbReference type="SUPFAM" id="SSF50022">
    <property type="entry name" value="ISP domain"/>
    <property type="match status" value="1"/>
</dbReference>
<dbReference type="Proteomes" id="UP001326110">
    <property type="component" value="Chromosome"/>
</dbReference>
<dbReference type="RefSeq" id="WP_019924292.1">
    <property type="nucleotide sequence ID" value="NZ_CP140152.1"/>
</dbReference>
<gene>
    <name evidence="6" type="ORF">SR858_13810</name>
</gene>
<dbReference type="EMBL" id="CP140152">
    <property type="protein sequence ID" value="WQH07366.1"/>
    <property type="molecule type" value="Genomic_DNA"/>
</dbReference>
<sequence length="116" mass="12197">MAAPFPILLCHLDELADGAARGFDPAGCGQDSILVVRQGARLHGYRDLCPHYGDTPMAWRRHAYLNATRTHIVCAAHGALFDIGSGACVRGPCLGQALTPIALTVDASGDVLLTSD</sequence>
<evidence type="ECO:0000256" key="3">
    <source>
        <dbReference type="ARBA" id="ARBA00023004"/>
    </source>
</evidence>
<keyword evidence="3" id="KW-0408">Iron</keyword>
<dbReference type="Gene3D" id="2.102.10.10">
    <property type="entry name" value="Rieske [2Fe-2S] iron-sulphur domain"/>
    <property type="match status" value="1"/>
</dbReference>
<evidence type="ECO:0000256" key="1">
    <source>
        <dbReference type="ARBA" id="ARBA00022714"/>
    </source>
</evidence>
<protein>
    <submittedName>
        <fullName evidence="6">Rieske (2Fe-2S) protein</fullName>
    </submittedName>
</protein>
<evidence type="ECO:0000313" key="7">
    <source>
        <dbReference type="Proteomes" id="UP001326110"/>
    </source>
</evidence>
<organism evidence="6 7">
    <name type="scientific">Duganella zoogloeoides</name>
    <dbReference type="NCBI Taxonomy" id="75659"/>
    <lineage>
        <taxon>Bacteria</taxon>
        <taxon>Pseudomonadati</taxon>
        <taxon>Pseudomonadota</taxon>
        <taxon>Betaproteobacteria</taxon>
        <taxon>Burkholderiales</taxon>
        <taxon>Oxalobacteraceae</taxon>
        <taxon>Telluria group</taxon>
        <taxon>Duganella</taxon>
    </lineage>
</organism>
<dbReference type="Pfam" id="PF00355">
    <property type="entry name" value="Rieske"/>
    <property type="match status" value="1"/>
</dbReference>
<evidence type="ECO:0000256" key="2">
    <source>
        <dbReference type="ARBA" id="ARBA00022723"/>
    </source>
</evidence>
<dbReference type="InterPro" id="IPR036922">
    <property type="entry name" value="Rieske_2Fe-2S_sf"/>
</dbReference>
<dbReference type="CDD" id="cd03467">
    <property type="entry name" value="Rieske"/>
    <property type="match status" value="1"/>
</dbReference>
<keyword evidence="1" id="KW-0001">2Fe-2S</keyword>
<keyword evidence="2" id="KW-0479">Metal-binding</keyword>
<dbReference type="PROSITE" id="PS51296">
    <property type="entry name" value="RIESKE"/>
    <property type="match status" value="1"/>
</dbReference>
<dbReference type="GeneID" id="43165842"/>
<keyword evidence="7" id="KW-1185">Reference proteome</keyword>
<evidence type="ECO:0000256" key="4">
    <source>
        <dbReference type="ARBA" id="ARBA00023014"/>
    </source>
</evidence>
<reference evidence="6 7" key="1">
    <citation type="submission" date="2023-11" db="EMBL/GenBank/DDBJ databases">
        <title>MicrobeMod: A computational toolkit for identifying prokaryotic methylation and restriction-modification with nanopore sequencing.</title>
        <authorList>
            <person name="Crits-Christoph A."/>
            <person name="Kang S.C."/>
            <person name="Lee H."/>
            <person name="Ostrov N."/>
        </authorList>
    </citation>
    <scope>NUCLEOTIDE SEQUENCE [LARGE SCALE GENOMIC DNA]</scope>
    <source>
        <strain evidence="6 7">ATCC 25935</strain>
    </source>
</reference>
<dbReference type="InterPro" id="IPR017941">
    <property type="entry name" value="Rieske_2Fe-2S"/>
</dbReference>
<name>A0ABZ0Y5M6_9BURK</name>